<accession>A0A552V4Z6</accession>
<reference evidence="3 4" key="1">
    <citation type="submission" date="2019-07" db="EMBL/GenBank/DDBJ databases">
        <title>Criibacterium bergeronii gen. nov., sp. nov. isolated from human clinical samples.</title>
        <authorList>
            <person name="Maheux A.F."/>
            <person name="Boudreau D.K."/>
            <person name="Berube E."/>
            <person name="Brodeur S."/>
            <person name="Bernard K.A."/>
            <person name="Abed J.Y."/>
            <person name="Ducrey E."/>
            <person name="Guay E.F."/>
            <person name="Raymond F."/>
            <person name="Corbeil J."/>
            <person name="Domingo M.-C."/>
            <person name="Roy P.H."/>
            <person name="Boissinot M."/>
            <person name="Tocheva E.I."/>
            <person name="Omar R.F."/>
        </authorList>
    </citation>
    <scope>NUCLEOTIDE SEQUENCE [LARGE SCALE GENOMIC DNA]</scope>
    <source>
        <strain evidence="3 4">CCRI-24246</strain>
    </source>
</reference>
<dbReference type="Pfam" id="PF13173">
    <property type="entry name" value="AAA_14"/>
    <property type="match status" value="1"/>
</dbReference>
<keyword evidence="3" id="KW-0547">Nucleotide-binding</keyword>
<feature type="domain" description="DUF4143" evidence="2">
    <location>
        <begin position="200"/>
        <end position="346"/>
    </location>
</feature>
<dbReference type="RefSeq" id="WP_144398279.1">
    <property type="nucleotide sequence ID" value="NZ_VJXW01000009.1"/>
</dbReference>
<dbReference type="InterPro" id="IPR027417">
    <property type="entry name" value="P-loop_NTPase"/>
</dbReference>
<name>A0A552V4Z6_9FIRM</name>
<sequence>MYKRQAYIDKLKSFRDKDFIKVLTGVRRCGKSVILKQYMDYLKDDGVKENHIIYINLESYENQFIKGEQEFSDLIYKMLPKDSGKVYLLVDEIQFIDGWQRVINSFRVSFDCDIVITGSNAKLLSGELATLLSGRYVEIVIYPFSFKEFLNAKNIDINDRIVDIAYKEYEKYGGFPGVLLSDEVIKPTILSGIYDSIILNDIAARGFVKDTLSLKKVVSFLSDNVGQLVNPSKISNLLKSENLNISNHTVNKYLELLQEAYLFFEVRPYDIRGKAYLKQNSKYFMVDNGLRNQSVGFKESNQGNRLENIVFIELKRRGYEVAVANIDNKEIDFIARKNDLVKYFQVTYQIPQNTHETDNLLLIKDNFEKTVITGRYEGVNNIAGIKVEYVVDWLVKEEKNL</sequence>
<dbReference type="Proteomes" id="UP000319424">
    <property type="component" value="Unassembled WGS sequence"/>
</dbReference>
<dbReference type="Gene3D" id="3.40.50.300">
    <property type="entry name" value="P-loop containing nucleotide triphosphate hydrolases"/>
    <property type="match status" value="1"/>
</dbReference>
<dbReference type="GO" id="GO:0005524">
    <property type="term" value="F:ATP binding"/>
    <property type="evidence" value="ECO:0007669"/>
    <property type="project" value="UniProtKB-KW"/>
</dbReference>
<dbReference type="InterPro" id="IPR011335">
    <property type="entry name" value="Restrct_endonuc-II-like"/>
</dbReference>
<protein>
    <submittedName>
        <fullName evidence="3">ATP-binding protein</fullName>
    </submittedName>
</protein>
<dbReference type="AlphaFoldDB" id="A0A552V4Z6"/>
<dbReference type="InterPro" id="IPR041682">
    <property type="entry name" value="AAA_14"/>
</dbReference>
<keyword evidence="3" id="KW-0067">ATP-binding</keyword>
<dbReference type="SUPFAM" id="SSF52540">
    <property type="entry name" value="P-loop containing nucleoside triphosphate hydrolases"/>
    <property type="match status" value="1"/>
</dbReference>
<feature type="domain" description="AAA" evidence="1">
    <location>
        <begin position="20"/>
        <end position="150"/>
    </location>
</feature>
<dbReference type="OrthoDB" id="9801684at2"/>
<comment type="caution">
    <text evidence="3">The sequence shown here is derived from an EMBL/GenBank/DDBJ whole genome shotgun (WGS) entry which is preliminary data.</text>
</comment>
<gene>
    <name evidence="3" type="ORF">FL857_06990</name>
</gene>
<organism evidence="3 4">
    <name type="scientific">Criibacterium bergeronii</name>
    <dbReference type="NCBI Taxonomy" id="1871336"/>
    <lineage>
        <taxon>Bacteria</taxon>
        <taxon>Bacillati</taxon>
        <taxon>Bacillota</taxon>
        <taxon>Clostridia</taxon>
        <taxon>Peptostreptococcales</taxon>
        <taxon>Filifactoraceae</taxon>
        <taxon>Criibacterium</taxon>
    </lineage>
</organism>
<evidence type="ECO:0000313" key="4">
    <source>
        <dbReference type="Proteomes" id="UP000319424"/>
    </source>
</evidence>
<dbReference type="InterPro" id="IPR025420">
    <property type="entry name" value="DUF4143"/>
</dbReference>
<dbReference type="PANTHER" id="PTHR33295">
    <property type="entry name" value="ATPASE"/>
    <property type="match status" value="1"/>
</dbReference>
<dbReference type="EMBL" id="VJXW01000009">
    <property type="protein sequence ID" value="TRW25544.1"/>
    <property type="molecule type" value="Genomic_DNA"/>
</dbReference>
<evidence type="ECO:0000259" key="1">
    <source>
        <dbReference type="Pfam" id="PF13173"/>
    </source>
</evidence>
<dbReference type="Pfam" id="PF13635">
    <property type="entry name" value="DUF4143"/>
    <property type="match status" value="1"/>
</dbReference>
<evidence type="ECO:0000313" key="3">
    <source>
        <dbReference type="EMBL" id="TRW25544.1"/>
    </source>
</evidence>
<proteinExistence type="predicted"/>
<dbReference type="SUPFAM" id="SSF52980">
    <property type="entry name" value="Restriction endonuclease-like"/>
    <property type="match status" value="1"/>
</dbReference>
<evidence type="ECO:0000259" key="2">
    <source>
        <dbReference type="Pfam" id="PF13635"/>
    </source>
</evidence>
<dbReference type="PANTHER" id="PTHR33295:SF20">
    <property type="entry name" value="ATPASE"/>
    <property type="match status" value="1"/>
</dbReference>